<accession>A0A381W6F9</accession>
<dbReference type="Pfam" id="PF06240">
    <property type="entry name" value="COXG"/>
    <property type="match status" value="1"/>
</dbReference>
<proteinExistence type="predicted"/>
<keyword evidence="2" id="KW-1133">Transmembrane helix</keyword>
<dbReference type="EMBL" id="UINC01010837">
    <property type="protein sequence ID" value="SVA48062.1"/>
    <property type="molecule type" value="Genomic_DNA"/>
</dbReference>
<feature type="region of interest" description="Disordered" evidence="1">
    <location>
        <begin position="148"/>
        <end position="167"/>
    </location>
</feature>
<evidence type="ECO:0008006" key="4">
    <source>
        <dbReference type="Google" id="ProtNLM"/>
    </source>
</evidence>
<evidence type="ECO:0000256" key="1">
    <source>
        <dbReference type="SAM" id="MobiDB-lite"/>
    </source>
</evidence>
<keyword evidence="2" id="KW-0472">Membrane</keyword>
<dbReference type="AlphaFoldDB" id="A0A381W6F9"/>
<dbReference type="PANTHER" id="PTHR38588:SF1">
    <property type="entry name" value="BLL0334 PROTEIN"/>
    <property type="match status" value="1"/>
</dbReference>
<protein>
    <recommendedName>
        <fullName evidence="4">Carbon monoxide dehydrogenase subunit G</fullName>
    </recommendedName>
</protein>
<reference evidence="3" key="1">
    <citation type="submission" date="2018-05" db="EMBL/GenBank/DDBJ databases">
        <authorList>
            <person name="Lanie J.A."/>
            <person name="Ng W.-L."/>
            <person name="Kazmierczak K.M."/>
            <person name="Andrzejewski T.M."/>
            <person name="Davidsen T.M."/>
            <person name="Wayne K.J."/>
            <person name="Tettelin H."/>
            <person name="Glass J.I."/>
            <person name="Rusch D."/>
            <person name="Podicherti R."/>
            <person name="Tsui H.-C.T."/>
            <person name="Winkler M.E."/>
        </authorList>
    </citation>
    <scope>NUCLEOTIDE SEQUENCE</scope>
</reference>
<sequence length="196" mass="20917">MEITGEHRILASRDKVWKALNDPDVLRASIPGLENLDKKSDTEFAAVVVAKVGPVKARFKGSVTLSDLDPPRGYRIMGEGQGGAAGFAKGTCLVSLHEEGMETLLRYQAEAQVGGKIAQIGSRMISGVATRLANDFFSAFAKQLEPSTVAGTPSAKQSKPAESTDMNANINRPSVAPTYWIAGLIIIAGLLLWLYS</sequence>
<evidence type="ECO:0000313" key="3">
    <source>
        <dbReference type="EMBL" id="SVA48062.1"/>
    </source>
</evidence>
<name>A0A381W6F9_9ZZZZ</name>
<dbReference type="SUPFAM" id="SSF55961">
    <property type="entry name" value="Bet v1-like"/>
    <property type="match status" value="1"/>
</dbReference>
<organism evidence="3">
    <name type="scientific">marine metagenome</name>
    <dbReference type="NCBI Taxonomy" id="408172"/>
    <lineage>
        <taxon>unclassified sequences</taxon>
        <taxon>metagenomes</taxon>
        <taxon>ecological metagenomes</taxon>
    </lineage>
</organism>
<gene>
    <name evidence="3" type="ORF">METZ01_LOCUS100916</name>
</gene>
<evidence type="ECO:0000256" key="2">
    <source>
        <dbReference type="SAM" id="Phobius"/>
    </source>
</evidence>
<dbReference type="CDD" id="cd05018">
    <property type="entry name" value="CoxG"/>
    <property type="match status" value="1"/>
</dbReference>
<dbReference type="InterPro" id="IPR023393">
    <property type="entry name" value="START-like_dom_sf"/>
</dbReference>
<dbReference type="Gene3D" id="3.30.530.20">
    <property type="match status" value="1"/>
</dbReference>
<dbReference type="InterPro" id="IPR010419">
    <property type="entry name" value="CO_DH_gsu"/>
</dbReference>
<feature type="transmembrane region" description="Helical" evidence="2">
    <location>
        <begin position="177"/>
        <end position="195"/>
    </location>
</feature>
<keyword evidence="2" id="KW-0812">Transmembrane</keyword>
<dbReference type="PANTHER" id="PTHR38588">
    <property type="entry name" value="BLL0334 PROTEIN"/>
    <property type="match status" value="1"/>
</dbReference>